<gene>
    <name evidence="2" type="ORF">BSL78_10827</name>
</gene>
<dbReference type="GO" id="GO:0035023">
    <property type="term" value="P:regulation of Rho protein signal transduction"/>
    <property type="evidence" value="ECO:0007669"/>
    <property type="project" value="TreeGrafter"/>
</dbReference>
<evidence type="ECO:0000256" key="1">
    <source>
        <dbReference type="SAM" id="MobiDB-lite"/>
    </source>
</evidence>
<dbReference type="AlphaFoldDB" id="A0A2G8KW89"/>
<protein>
    <submittedName>
        <fullName evidence="2">Putative rho guanine nucleotide exchange factor 28</fullName>
    </submittedName>
</protein>
<dbReference type="PANTHER" id="PTHR13944">
    <property type="entry name" value="AGAP007712-PA"/>
    <property type="match status" value="1"/>
</dbReference>
<accession>A0A2G8KW89</accession>
<dbReference type="OrthoDB" id="28045at2759"/>
<feature type="compositionally biased region" description="Acidic residues" evidence="1">
    <location>
        <begin position="325"/>
        <end position="338"/>
    </location>
</feature>
<feature type="compositionally biased region" description="Acidic residues" evidence="1">
    <location>
        <begin position="348"/>
        <end position="414"/>
    </location>
</feature>
<comment type="caution">
    <text evidence="2">The sequence shown here is derived from an EMBL/GenBank/DDBJ whole genome shotgun (WGS) entry which is preliminary data.</text>
</comment>
<dbReference type="Proteomes" id="UP000230750">
    <property type="component" value="Unassembled WGS sequence"/>
</dbReference>
<dbReference type="PANTHER" id="PTHR13944:SF21">
    <property type="entry name" value="CYSTS, ISOFORM C"/>
    <property type="match status" value="1"/>
</dbReference>
<keyword evidence="3" id="KW-1185">Reference proteome</keyword>
<evidence type="ECO:0000313" key="2">
    <source>
        <dbReference type="EMBL" id="PIK52268.1"/>
    </source>
</evidence>
<reference evidence="2 3" key="1">
    <citation type="journal article" date="2017" name="PLoS Biol.">
        <title>The sea cucumber genome provides insights into morphological evolution and visceral regeneration.</title>
        <authorList>
            <person name="Zhang X."/>
            <person name="Sun L."/>
            <person name="Yuan J."/>
            <person name="Sun Y."/>
            <person name="Gao Y."/>
            <person name="Zhang L."/>
            <person name="Li S."/>
            <person name="Dai H."/>
            <person name="Hamel J.F."/>
            <person name="Liu C."/>
            <person name="Yu Y."/>
            <person name="Liu S."/>
            <person name="Lin W."/>
            <person name="Guo K."/>
            <person name="Jin S."/>
            <person name="Xu P."/>
            <person name="Storey K.B."/>
            <person name="Huan P."/>
            <person name="Zhang T."/>
            <person name="Zhou Y."/>
            <person name="Zhang J."/>
            <person name="Lin C."/>
            <person name="Li X."/>
            <person name="Xing L."/>
            <person name="Huo D."/>
            <person name="Sun M."/>
            <person name="Wang L."/>
            <person name="Mercier A."/>
            <person name="Li F."/>
            <person name="Yang H."/>
            <person name="Xiang J."/>
        </authorList>
    </citation>
    <scope>NUCLEOTIDE SEQUENCE [LARGE SCALE GENOMIC DNA]</scope>
    <source>
        <strain evidence="2">Shaxun</strain>
        <tissue evidence="2">Muscle</tissue>
    </source>
</reference>
<proteinExistence type="predicted"/>
<feature type="compositionally biased region" description="Polar residues" evidence="1">
    <location>
        <begin position="298"/>
        <end position="311"/>
    </location>
</feature>
<sequence length="450" mass="50802">MILLERTLQGGATLEICFSENSILPADTVEFYVVLWGLTARHVTSANRKDYRILEAIVPGHDRFEDAHLAVCAIQPSLSDVRILAKSNFIFRPDSTFYLAQFLASSVWDPDSLDNPQAIKSEHFDLQTEDRSTLDSRLTAAFQHLEFPPSWNLVVDSGRLDENPPPRETLLHFATRLHLISFAEHLLESPGYLTALHLPNKNGELPYHIAKAQELHKLADRMLQLAQQEEITKQRFEKVSSNCSKVKRHNSLGIASVTTKLHESQRTLEEDIQMLREIMSCLEDEHGGDSPDGDSCKLDSNVTSPIPTSPDTLEEILSGESSDREVEDETKEEIEERPEEIQRNKNDELEDDDDAGDDDDDDANDDDGDDDGDDDHDDDDDDGDDDDDDDGDDDEDGDNNSEEADEMADSVLSLDEDLDRLRKVTDKVQRFKEQNRPWLSSEVSCSINTF</sequence>
<dbReference type="InterPro" id="IPR051632">
    <property type="entry name" value="Rho_GEF"/>
</dbReference>
<feature type="compositionally biased region" description="Basic and acidic residues" evidence="1">
    <location>
        <begin position="283"/>
        <end position="297"/>
    </location>
</feature>
<feature type="region of interest" description="Disordered" evidence="1">
    <location>
        <begin position="283"/>
        <end position="414"/>
    </location>
</feature>
<dbReference type="EMBL" id="MRZV01000336">
    <property type="protein sequence ID" value="PIK52268.1"/>
    <property type="molecule type" value="Genomic_DNA"/>
</dbReference>
<name>A0A2G8KW89_STIJA</name>
<dbReference type="STRING" id="307972.A0A2G8KW89"/>
<evidence type="ECO:0000313" key="3">
    <source>
        <dbReference type="Proteomes" id="UP000230750"/>
    </source>
</evidence>
<organism evidence="2 3">
    <name type="scientific">Stichopus japonicus</name>
    <name type="common">Sea cucumber</name>
    <dbReference type="NCBI Taxonomy" id="307972"/>
    <lineage>
        <taxon>Eukaryota</taxon>
        <taxon>Metazoa</taxon>
        <taxon>Echinodermata</taxon>
        <taxon>Eleutherozoa</taxon>
        <taxon>Echinozoa</taxon>
        <taxon>Holothuroidea</taxon>
        <taxon>Aspidochirotacea</taxon>
        <taxon>Aspidochirotida</taxon>
        <taxon>Stichopodidae</taxon>
        <taxon>Apostichopus</taxon>
    </lineage>
</organism>